<protein>
    <submittedName>
        <fullName evidence="2">Uncharacterized protein</fullName>
    </submittedName>
</protein>
<comment type="caution">
    <text evidence="2">The sequence shown here is derived from an EMBL/GenBank/DDBJ whole genome shotgun (WGS) entry which is preliminary data.</text>
</comment>
<sequence>MANSNRSVIYKPAWSECKIQRAKLAELTACMGWKQAQFAKFTAHVRSAAVAMDLDLEAGPDRQHAVKWADFMQNCIDTFPSLTTDFEDAWPVELYFTKYTYIKWSGGSRYGKGTRKQPERSASLGIEKHKGKAEKEKTAPANSKKTSLDRTKIVPGKPSQSHSLKRTSSFSFRPVSSDTVRIHTFPSLPSSYPHGKSQRGRITTTATTAASSSTFASAAERAAWQACVLCGFQPPVPRAQKVALLQFFQGREDLRPGFDAAGIVADYHFRCVLRLRAQERDGFLQSLAPAKINPLEVVMLCDMLQDHVDGGQITEARAKKLAPGADTRAKIPQMEVPRPSQSVLDDLSLLECDPTRIMEHMEIADEEDYFDLVVRDLALKGLNWVSLIRSLTAQRRGNGPAFPPNKEMGRSGLGADMERTAVIWKIRRVLAHDGLHEAIPCCEIGGVTGTLSAPEARHECPHKHHSPSHSVPPAIVALLSENGMEELGPAFLALGLHSDRRFADIIASRTLKTQLLGNANLKHLKLTDFQIMMIRHILGEAY</sequence>
<organism evidence="2 3">
    <name type="scientific">Mycena rosella</name>
    <name type="common">Pink bonnet</name>
    <name type="synonym">Agaricus rosellus</name>
    <dbReference type="NCBI Taxonomy" id="1033263"/>
    <lineage>
        <taxon>Eukaryota</taxon>
        <taxon>Fungi</taxon>
        <taxon>Dikarya</taxon>
        <taxon>Basidiomycota</taxon>
        <taxon>Agaricomycotina</taxon>
        <taxon>Agaricomycetes</taxon>
        <taxon>Agaricomycetidae</taxon>
        <taxon>Agaricales</taxon>
        <taxon>Marasmiineae</taxon>
        <taxon>Mycenaceae</taxon>
        <taxon>Mycena</taxon>
    </lineage>
</organism>
<gene>
    <name evidence="2" type="ORF">B0H17DRAFT_1134582</name>
</gene>
<evidence type="ECO:0000313" key="3">
    <source>
        <dbReference type="Proteomes" id="UP001221757"/>
    </source>
</evidence>
<evidence type="ECO:0000313" key="2">
    <source>
        <dbReference type="EMBL" id="KAJ7690101.1"/>
    </source>
</evidence>
<keyword evidence="3" id="KW-1185">Reference proteome</keyword>
<feature type="compositionally biased region" description="Polar residues" evidence="1">
    <location>
        <begin position="158"/>
        <end position="170"/>
    </location>
</feature>
<name>A0AAD7DFH5_MYCRO</name>
<feature type="region of interest" description="Disordered" evidence="1">
    <location>
        <begin position="109"/>
        <end position="170"/>
    </location>
</feature>
<accession>A0AAD7DFH5</accession>
<reference evidence="2" key="1">
    <citation type="submission" date="2023-03" db="EMBL/GenBank/DDBJ databases">
        <title>Massive genome expansion in bonnet fungi (Mycena s.s.) driven by repeated elements and novel gene families across ecological guilds.</title>
        <authorList>
            <consortium name="Lawrence Berkeley National Laboratory"/>
            <person name="Harder C.B."/>
            <person name="Miyauchi S."/>
            <person name="Viragh M."/>
            <person name="Kuo A."/>
            <person name="Thoen E."/>
            <person name="Andreopoulos B."/>
            <person name="Lu D."/>
            <person name="Skrede I."/>
            <person name="Drula E."/>
            <person name="Henrissat B."/>
            <person name="Morin E."/>
            <person name="Kohler A."/>
            <person name="Barry K."/>
            <person name="LaButti K."/>
            <person name="Morin E."/>
            <person name="Salamov A."/>
            <person name="Lipzen A."/>
            <person name="Mereny Z."/>
            <person name="Hegedus B."/>
            <person name="Baldrian P."/>
            <person name="Stursova M."/>
            <person name="Weitz H."/>
            <person name="Taylor A."/>
            <person name="Grigoriev I.V."/>
            <person name="Nagy L.G."/>
            <person name="Martin F."/>
            <person name="Kauserud H."/>
        </authorList>
    </citation>
    <scope>NUCLEOTIDE SEQUENCE</scope>
    <source>
        <strain evidence="2">CBHHK067</strain>
    </source>
</reference>
<evidence type="ECO:0000256" key="1">
    <source>
        <dbReference type="SAM" id="MobiDB-lite"/>
    </source>
</evidence>
<dbReference type="EMBL" id="JARKIE010000067">
    <property type="protein sequence ID" value="KAJ7690101.1"/>
    <property type="molecule type" value="Genomic_DNA"/>
</dbReference>
<dbReference type="Proteomes" id="UP001221757">
    <property type="component" value="Unassembled WGS sequence"/>
</dbReference>
<dbReference type="AlphaFoldDB" id="A0AAD7DFH5"/>
<proteinExistence type="predicted"/>